<dbReference type="STRING" id="1230460.C495_09914"/>
<name>L9W5D3_9EURY</name>
<comment type="caution">
    <text evidence="2">The sequence shown here is derived from an EMBL/GenBank/DDBJ whole genome shotgun (WGS) entry which is preliminary data.</text>
</comment>
<feature type="region of interest" description="Disordered" evidence="1">
    <location>
        <begin position="39"/>
        <end position="78"/>
    </location>
</feature>
<dbReference type="InterPro" id="IPR006311">
    <property type="entry name" value="TAT_signal"/>
</dbReference>
<dbReference type="OrthoDB" id="187895at2157"/>
<sequence>MRDDSNARRTAIDRRSILTVGAGTLAGLGTLSVVQTAAAQDGDEWPVGEPDDGRDADGWDEPVPEDPDYGDQQQVTDETGTIQTSIPSDWNDVSGTPRELGPALVAAPDLEGYATTWDVPGIEIVVTTELGTDPEVALDSIADFSEFCEDAGRQQAQTPGYEFVSQGWTQCGGGETTFLSMAGVPMGESGGEAMDGSYLVLIGAQLVTEQDMGAINNAIGSLQTGSPDTGEGIQEQEVTDQLPAGSGTSLASGQTVDGEVRPGDLAAIYTYDDASAGDRLTLEVTRTGGMGQQGFSLTEPGGGPGLPYTIDTAMLEPDGTNVLTGQPGPVTLSGVTQVSGPGHSVVIIPSPYPEGIGPYQFTFVNEGPSQ</sequence>
<accession>L9W5D3</accession>
<reference evidence="2 3" key="1">
    <citation type="journal article" date="2014" name="PLoS Genet.">
        <title>Phylogenetically driven sequencing of extremely halophilic archaea reveals strategies for static and dynamic osmo-response.</title>
        <authorList>
            <person name="Becker E.A."/>
            <person name="Seitzer P.M."/>
            <person name="Tritt A."/>
            <person name="Larsen D."/>
            <person name="Krusor M."/>
            <person name="Yao A.I."/>
            <person name="Wu D."/>
            <person name="Madern D."/>
            <person name="Eisen J.A."/>
            <person name="Darling A.E."/>
            <person name="Facciotti M.T."/>
        </authorList>
    </citation>
    <scope>NUCLEOTIDE SEQUENCE [LARGE SCALE GENOMIC DNA]</scope>
    <source>
        <strain evidence="2 3">JCM 14089</strain>
    </source>
</reference>
<gene>
    <name evidence="2" type="ORF">C495_09914</name>
</gene>
<dbReference type="Proteomes" id="UP000011661">
    <property type="component" value="Unassembled WGS sequence"/>
</dbReference>
<dbReference type="AlphaFoldDB" id="L9W5D3"/>
<proteinExistence type="predicted"/>
<keyword evidence="3" id="KW-1185">Reference proteome</keyword>
<dbReference type="PROSITE" id="PS51318">
    <property type="entry name" value="TAT"/>
    <property type="match status" value="1"/>
</dbReference>
<evidence type="ECO:0000256" key="1">
    <source>
        <dbReference type="SAM" id="MobiDB-lite"/>
    </source>
</evidence>
<dbReference type="RefSeq" id="WP_008162428.1">
    <property type="nucleotide sequence ID" value="NZ_AOHX01000038.1"/>
</dbReference>
<organism evidence="2 3">
    <name type="scientific">Natronorubrum sulfidifaciens JCM 14089</name>
    <dbReference type="NCBI Taxonomy" id="1230460"/>
    <lineage>
        <taxon>Archaea</taxon>
        <taxon>Methanobacteriati</taxon>
        <taxon>Methanobacteriota</taxon>
        <taxon>Stenosarchaea group</taxon>
        <taxon>Halobacteria</taxon>
        <taxon>Halobacteriales</taxon>
        <taxon>Natrialbaceae</taxon>
        <taxon>Natronorubrum</taxon>
    </lineage>
</organism>
<feature type="compositionally biased region" description="Acidic residues" evidence="1">
    <location>
        <begin position="41"/>
        <end position="50"/>
    </location>
</feature>
<evidence type="ECO:0000313" key="3">
    <source>
        <dbReference type="Proteomes" id="UP000011661"/>
    </source>
</evidence>
<protein>
    <submittedName>
        <fullName evidence="2">Peptidase S1 and S6, chymotrypsin/Hap</fullName>
    </submittedName>
</protein>
<dbReference type="eggNOG" id="ENOG502N5J0">
    <property type="taxonomic scope" value="Archaea"/>
</dbReference>
<dbReference type="PATRIC" id="fig|1230460.4.peg.2010"/>
<feature type="compositionally biased region" description="Acidic residues" evidence="1">
    <location>
        <begin position="58"/>
        <end position="69"/>
    </location>
</feature>
<evidence type="ECO:0000313" key="2">
    <source>
        <dbReference type="EMBL" id="ELY44689.1"/>
    </source>
</evidence>
<dbReference type="EMBL" id="AOHX01000038">
    <property type="protein sequence ID" value="ELY44689.1"/>
    <property type="molecule type" value="Genomic_DNA"/>
</dbReference>